<protein>
    <recommendedName>
        <fullName evidence="4">Glycosyltransferase RgtA/B/C/D-like domain-containing protein</fullName>
    </recommendedName>
</protein>
<proteinExistence type="predicted"/>
<feature type="transmembrane region" description="Helical" evidence="1">
    <location>
        <begin position="61"/>
        <end position="79"/>
    </location>
</feature>
<evidence type="ECO:0000313" key="3">
    <source>
        <dbReference type="Proteomes" id="UP000034349"/>
    </source>
</evidence>
<name>A0A0F9YYV4_9BACT</name>
<comment type="caution">
    <text evidence="2">The sequence shown here is derived from an EMBL/GenBank/DDBJ whole genome shotgun (WGS) entry which is preliminary data.</text>
</comment>
<keyword evidence="1" id="KW-1133">Transmembrane helix</keyword>
<dbReference type="Proteomes" id="UP000034349">
    <property type="component" value="Unassembled WGS sequence"/>
</dbReference>
<feature type="transmembrane region" description="Helical" evidence="1">
    <location>
        <begin position="243"/>
        <end position="259"/>
    </location>
</feature>
<dbReference type="EMBL" id="LBOK01000014">
    <property type="protein sequence ID" value="KKP36634.1"/>
    <property type="molecule type" value="Genomic_DNA"/>
</dbReference>
<feature type="transmembrane region" description="Helical" evidence="1">
    <location>
        <begin position="266"/>
        <end position="284"/>
    </location>
</feature>
<feature type="transmembrane region" description="Helical" evidence="1">
    <location>
        <begin position="290"/>
        <end position="308"/>
    </location>
</feature>
<organism evidence="2 3">
    <name type="scientific">Candidatus Roizmanbacteria bacterium GW2011_GWA2_32_13</name>
    <dbReference type="NCBI Taxonomy" id="1618475"/>
    <lineage>
        <taxon>Bacteria</taxon>
        <taxon>Candidatus Roizmaniibacteriota</taxon>
    </lineage>
</organism>
<evidence type="ECO:0000256" key="1">
    <source>
        <dbReference type="SAM" id="Phobius"/>
    </source>
</evidence>
<reference evidence="2 3" key="1">
    <citation type="journal article" date="2015" name="Nature">
        <title>rRNA introns, odd ribosomes, and small enigmatic genomes across a large radiation of phyla.</title>
        <authorList>
            <person name="Brown C.T."/>
            <person name="Hug L.A."/>
            <person name="Thomas B.C."/>
            <person name="Sharon I."/>
            <person name="Castelle C.J."/>
            <person name="Singh A."/>
            <person name="Wilkins M.J."/>
            <person name="Williams K.H."/>
            <person name="Banfield J.F."/>
        </authorList>
    </citation>
    <scope>NUCLEOTIDE SEQUENCE [LARGE SCALE GENOMIC DNA]</scope>
</reference>
<dbReference type="AlphaFoldDB" id="A0A0F9YYV4"/>
<evidence type="ECO:0000313" key="2">
    <source>
        <dbReference type="EMBL" id="KKP36634.1"/>
    </source>
</evidence>
<keyword evidence="1" id="KW-0812">Transmembrane</keyword>
<gene>
    <name evidence="2" type="ORF">UR23_C0014G0003</name>
</gene>
<sequence>MPLTLTSEIAEHYLEIIKLLGGEWLLQGPLTSHPWFRLSATSYYLFFPIFALFRFHPLTLSYVWIIISILLIPLNFFVIKKIFDDKTAWISSILLISSPLFMNLFRLPSFFNFIIPLFYFLLLAVKSKKIWLIFLIISLMCTLHAAAFMLVPLFVGLFLIIKRFNKKQSVLSIISFLIPQIPFLLNDYYHSFTMIRNLFLWVPYKMVNFLTGKTLGLNRNIVKDETLKNIFDYLKLNFFPENFPWLIGIIVLIVIVIYFQRKKTTFIEKILFHWLIFGFLILLIHKNPPLHYFVPIYFIPMILISRIISMLKNNFLIAILFILITLNSIAFFPSRPL</sequence>
<feature type="transmembrane region" description="Helical" evidence="1">
    <location>
        <begin position="315"/>
        <end position="334"/>
    </location>
</feature>
<feature type="transmembrane region" description="Helical" evidence="1">
    <location>
        <begin position="100"/>
        <end position="124"/>
    </location>
</feature>
<keyword evidence="1" id="KW-0472">Membrane</keyword>
<feature type="transmembrane region" description="Helical" evidence="1">
    <location>
        <begin position="130"/>
        <end position="158"/>
    </location>
</feature>
<accession>A0A0F9YYV4</accession>
<evidence type="ECO:0008006" key="4">
    <source>
        <dbReference type="Google" id="ProtNLM"/>
    </source>
</evidence>
<feature type="transmembrane region" description="Helical" evidence="1">
    <location>
        <begin position="35"/>
        <end position="55"/>
    </location>
</feature>